<evidence type="ECO:0000313" key="8">
    <source>
        <dbReference type="Proteomes" id="UP000557566"/>
    </source>
</evidence>
<name>A0A8H4LQ82_9HYPO</name>
<dbReference type="GO" id="GO:0005524">
    <property type="term" value="F:ATP binding"/>
    <property type="evidence" value="ECO:0007669"/>
    <property type="project" value="UniProtKB-KW"/>
</dbReference>
<keyword evidence="2" id="KW-0808">Transferase</keyword>
<keyword evidence="4" id="KW-0418">Kinase</keyword>
<dbReference type="EMBL" id="JAAVMX010000012">
    <property type="protein sequence ID" value="KAF4504018.1"/>
    <property type="molecule type" value="Genomic_DNA"/>
</dbReference>
<reference evidence="7 8" key="1">
    <citation type="journal article" date="2020" name="Genome Biol. Evol.">
        <title>A new high-quality draft genome assembly of the Chinese cordyceps Ophiocordyceps sinensis.</title>
        <authorList>
            <person name="Shu R."/>
            <person name="Zhang J."/>
            <person name="Meng Q."/>
            <person name="Zhang H."/>
            <person name="Zhou G."/>
            <person name="Li M."/>
            <person name="Wu P."/>
            <person name="Zhao Y."/>
            <person name="Chen C."/>
            <person name="Qin Q."/>
        </authorList>
    </citation>
    <scope>NUCLEOTIDE SEQUENCE [LARGE SCALE GENOMIC DNA]</scope>
    <source>
        <strain evidence="7 8">IOZ07</strain>
    </source>
</reference>
<keyword evidence="8" id="KW-1185">Reference proteome</keyword>
<dbReference type="AlphaFoldDB" id="A0A8H4LQ82"/>
<keyword evidence="1" id="KW-0723">Serine/threonine-protein kinase</keyword>
<dbReference type="GO" id="GO:0043484">
    <property type="term" value="P:regulation of RNA splicing"/>
    <property type="evidence" value="ECO:0007669"/>
    <property type="project" value="TreeGrafter"/>
</dbReference>
<keyword evidence="5" id="KW-0067">ATP-binding</keyword>
<evidence type="ECO:0000256" key="5">
    <source>
        <dbReference type="ARBA" id="ARBA00022840"/>
    </source>
</evidence>
<dbReference type="SUPFAM" id="SSF56112">
    <property type="entry name" value="Protein kinase-like (PK-like)"/>
    <property type="match status" value="1"/>
</dbReference>
<gene>
    <name evidence="7" type="ORF">G6O67_008640</name>
</gene>
<organism evidence="7 8">
    <name type="scientific">Ophiocordyceps sinensis</name>
    <dbReference type="NCBI Taxonomy" id="72228"/>
    <lineage>
        <taxon>Eukaryota</taxon>
        <taxon>Fungi</taxon>
        <taxon>Dikarya</taxon>
        <taxon>Ascomycota</taxon>
        <taxon>Pezizomycotina</taxon>
        <taxon>Sordariomycetes</taxon>
        <taxon>Hypocreomycetidae</taxon>
        <taxon>Hypocreales</taxon>
        <taxon>Ophiocordycipitaceae</taxon>
        <taxon>Ophiocordyceps</taxon>
    </lineage>
</organism>
<proteinExistence type="predicted"/>
<evidence type="ECO:0000256" key="2">
    <source>
        <dbReference type="ARBA" id="ARBA00022679"/>
    </source>
</evidence>
<dbReference type="Proteomes" id="UP000557566">
    <property type="component" value="Unassembled WGS sequence"/>
</dbReference>
<dbReference type="PANTHER" id="PTHR45646:SF11">
    <property type="entry name" value="SERINE_THREONINE-PROTEIN KINASE DOA"/>
    <property type="match status" value="1"/>
</dbReference>
<evidence type="ECO:0000259" key="6">
    <source>
        <dbReference type="PROSITE" id="PS50011"/>
    </source>
</evidence>
<dbReference type="GO" id="GO:0004674">
    <property type="term" value="F:protein serine/threonine kinase activity"/>
    <property type="evidence" value="ECO:0007669"/>
    <property type="project" value="UniProtKB-KW"/>
</dbReference>
<evidence type="ECO:0000256" key="1">
    <source>
        <dbReference type="ARBA" id="ARBA00022527"/>
    </source>
</evidence>
<evidence type="ECO:0000313" key="7">
    <source>
        <dbReference type="EMBL" id="KAF4504018.1"/>
    </source>
</evidence>
<comment type="caution">
    <text evidence="7">The sequence shown here is derived from an EMBL/GenBank/DDBJ whole genome shotgun (WGS) entry which is preliminary data.</text>
</comment>
<feature type="domain" description="Protein kinase" evidence="6">
    <location>
        <begin position="1"/>
        <end position="145"/>
    </location>
</feature>
<dbReference type="PROSITE" id="PS50011">
    <property type="entry name" value="PROTEIN_KINASE_DOM"/>
    <property type="match status" value="1"/>
</dbReference>
<dbReference type="Gene3D" id="1.10.510.10">
    <property type="entry name" value="Transferase(Phosphotransferase) domain 1"/>
    <property type="match status" value="1"/>
</dbReference>
<dbReference type="InterPro" id="IPR011009">
    <property type="entry name" value="Kinase-like_dom_sf"/>
</dbReference>
<dbReference type="OrthoDB" id="5979581at2759"/>
<dbReference type="Pfam" id="PF00069">
    <property type="entry name" value="Pkinase"/>
    <property type="match status" value="1"/>
</dbReference>
<evidence type="ECO:0000256" key="4">
    <source>
        <dbReference type="ARBA" id="ARBA00022777"/>
    </source>
</evidence>
<dbReference type="InterPro" id="IPR000719">
    <property type="entry name" value="Prot_kinase_dom"/>
</dbReference>
<dbReference type="PANTHER" id="PTHR45646">
    <property type="entry name" value="SERINE/THREONINE-PROTEIN KINASE DOA-RELATED"/>
    <property type="match status" value="1"/>
</dbReference>
<accession>A0A8H4LQ82</accession>
<sequence length="147" mass="16946">MWNFGVMLWDLLAGKELFLGGQSEEKQYSAAHHLAEMIALIGPVPLALLQRERERRHWRWAPAIPNAQGILCNSAAGYFGGPFFSDNGKFKHESLIPFHRRLINELPDCIAAEEKELFLNFMKRMLCWLPEERVTAKELLNDPWLAL</sequence>
<keyword evidence="3" id="KW-0547">Nucleotide-binding</keyword>
<evidence type="ECO:0000256" key="3">
    <source>
        <dbReference type="ARBA" id="ARBA00022741"/>
    </source>
</evidence>
<dbReference type="InterPro" id="IPR051175">
    <property type="entry name" value="CLK_kinases"/>
</dbReference>
<dbReference type="GO" id="GO:0005634">
    <property type="term" value="C:nucleus"/>
    <property type="evidence" value="ECO:0007669"/>
    <property type="project" value="TreeGrafter"/>
</dbReference>
<protein>
    <recommendedName>
        <fullName evidence="6">Protein kinase domain-containing protein</fullName>
    </recommendedName>
</protein>